<gene>
    <name evidence="8" type="ORF">L0U88_04230</name>
</gene>
<dbReference type="Pfam" id="PF17125">
    <property type="entry name" value="Methyltr_RsmF_N"/>
    <property type="match status" value="1"/>
</dbReference>
<reference evidence="8 9" key="1">
    <citation type="submission" date="2022-01" db="EMBL/GenBank/DDBJ databases">
        <title>Flavihumibacter sp. nov., isolated from sediment of a river.</title>
        <authorList>
            <person name="Liu H."/>
        </authorList>
    </citation>
    <scope>NUCLEOTIDE SEQUENCE [LARGE SCALE GENOMIC DNA]</scope>
    <source>
        <strain evidence="8 9">RY-1</strain>
    </source>
</reference>
<evidence type="ECO:0000256" key="3">
    <source>
        <dbReference type="ARBA" id="ARBA00022679"/>
    </source>
</evidence>
<evidence type="ECO:0000256" key="1">
    <source>
        <dbReference type="ARBA" id="ARBA00022490"/>
    </source>
</evidence>
<dbReference type="PANTHER" id="PTHR22807:SF30">
    <property type="entry name" value="28S RRNA (CYTOSINE(4447)-C(5))-METHYLTRANSFERASE-RELATED"/>
    <property type="match status" value="1"/>
</dbReference>
<dbReference type="PANTHER" id="PTHR22807">
    <property type="entry name" value="NOP2 YEAST -RELATED NOL1/NOP2/FMU SUN DOMAIN-CONTAINING"/>
    <property type="match status" value="1"/>
</dbReference>
<proteinExistence type="inferred from homology"/>
<dbReference type="PROSITE" id="PS51686">
    <property type="entry name" value="SAM_MT_RSMB_NOP"/>
    <property type="match status" value="1"/>
</dbReference>
<feature type="domain" description="SAM-dependent MTase RsmB/NOP-type" evidence="7">
    <location>
        <begin position="8"/>
        <end position="289"/>
    </location>
</feature>
<keyword evidence="2 6" id="KW-0489">Methyltransferase</keyword>
<evidence type="ECO:0000259" key="7">
    <source>
        <dbReference type="PROSITE" id="PS51686"/>
    </source>
</evidence>
<accession>A0ABS9BE93</accession>
<organism evidence="8 9">
    <name type="scientific">Flavihumibacter fluminis</name>
    <dbReference type="NCBI Taxonomy" id="2909236"/>
    <lineage>
        <taxon>Bacteria</taxon>
        <taxon>Pseudomonadati</taxon>
        <taxon>Bacteroidota</taxon>
        <taxon>Chitinophagia</taxon>
        <taxon>Chitinophagales</taxon>
        <taxon>Chitinophagaceae</taxon>
        <taxon>Flavihumibacter</taxon>
    </lineage>
</organism>
<feature type="binding site" evidence="6">
    <location>
        <position position="126"/>
    </location>
    <ligand>
        <name>S-adenosyl-L-methionine</name>
        <dbReference type="ChEBI" id="CHEBI:59789"/>
    </ligand>
</feature>
<keyword evidence="1" id="KW-0963">Cytoplasm</keyword>
<keyword evidence="3 6" id="KW-0808">Transferase</keyword>
<feature type="binding site" evidence="6">
    <location>
        <position position="170"/>
    </location>
    <ligand>
        <name>S-adenosyl-L-methionine</name>
        <dbReference type="ChEBI" id="CHEBI:59789"/>
    </ligand>
</feature>
<dbReference type="CDD" id="cd02440">
    <property type="entry name" value="AdoMet_MTases"/>
    <property type="match status" value="1"/>
</dbReference>
<keyword evidence="9" id="KW-1185">Reference proteome</keyword>
<dbReference type="InterPro" id="IPR029063">
    <property type="entry name" value="SAM-dependent_MTases_sf"/>
</dbReference>
<dbReference type="PRINTS" id="PR02008">
    <property type="entry name" value="RCMTFAMILY"/>
</dbReference>
<evidence type="ECO:0000313" key="8">
    <source>
        <dbReference type="EMBL" id="MCF1713836.1"/>
    </source>
</evidence>
<evidence type="ECO:0000313" key="9">
    <source>
        <dbReference type="Proteomes" id="UP001200145"/>
    </source>
</evidence>
<dbReference type="InterPro" id="IPR027391">
    <property type="entry name" value="Nol1_Nop2_Fmu_2"/>
</dbReference>
<dbReference type="SUPFAM" id="SSF53335">
    <property type="entry name" value="S-adenosyl-L-methionine-dependent methyltransferases"/>
    <property type="match status" value="1"/>
</dbReference>
<dbReference type="InterPro" id="IPR023267">
    <property type="entry name" value="RCMT"/>
</dbReference>
<keyword evidence="5 6" id="KW-0694">RNA-binding</keyword>
<feature type="binding site" evidence="6">
    <location>
        <position position="153"/>
    </location>
    <ligand>
        <name>S-adenosyl-L-methionine</name>
        <dbReference type="ChEBI" id="CHEBI:59789"/>
    </ligand>
</feature>
<keyword evidence="4 6" id="KW-0949">S-adenosyl-L-methionine</keyword>
<dbReference type="GO" id="GO:0008168">
    <property type="term" value="F:methyltransferase activity"/>
    <property type="evidence" value="ECO:0007669"/>
    <property type="project" value="UniProtKB-KW"/>
</dbReference>
<evidence type="ECO:0000256" key="2">
    <source>
        <dbReference type="ARBA" id="ARBA00022603"/>
    </source>
</evidence>
<dbReference type="GO" id="GO:0032259">
    <property type="term" value="P:methylation"/>
    <property type="evidence" value="ECO:0007669"/>
    <property type="project" value="UniProtKB-KW"/>
</dbReference>
<dbReference type="Gene3D" id="3.40.50.150">
    <property type="entry name" value="Vaccinia Virus protein VP39"/>
    <property type="match status" value="1"/>
</dbReference>
<dbReference type="Pfam" id="PF13636">
    <property type="entry name" value="Methyltranf_PUA"/>
    <property type="match status" value="1"/>
</dbReference>
<feature type="binding site" evidence="6">
    <location>
        <begin position="102"/>
        <end position="108"/>
    </location>
    <ligand>
        <name>S-adenosyl-L-methionine</name>
        <dbReference type="ChEBI" id="CHEBI:59789"/>
    </ligand>
</feature>
<name>A0ABS9BE93_9BACT</name>
<evidence type="ECO:0000256" key="6">
    <source>
        <dbReference type="PROSITE-ProRule" id="PRU01023"/>
    </source>
</evidence>
<feature type="active site" description="Nucleophile" evidence="6">
    <location>
        <position position="223"/>
    </location>
</feature>
<sequence length="447" mass="50063">MAGTPGWQEAAYCRVLETGEQVQSIRLNPRKWTDSQSLSFPVEAAIPWTQTGYYLDERPKYTLDPLLHAGAYYVQEASSMFLEQAVKQLLPERGGIRVLDLCAAPGGKSTHLLSLLPDDAVLVSNEVIKSRVTILEENLVKWGNSNQLITNNDPRDFSELGGLFDLIVVDAPCSGSGLFRRDPKAMAEWSESAVELCSQRQKRILTDIWPCLKEGGLLIYSTCSYSLQEDEAIADWLLSQVEAESEPLQVDPAWNIVETKSAQKAAFGYRFYPDQVRGEGFFLTAFRKREAAGTVSGRKGKNKLEKVSKQQVADISEWLKPGLSQFYMIQENMVGMPEQVDSLLSELGSLYVRRAGVTLGKWADRKLIPDHGLALSNEVHEAVNRIELSAPQALQYLRKEEIQVPGSAPGWNLACYKGLSLGWLKVLPNRSNNYYPKEWRILMQSGR</sequence>
<dbReference type="Gene3D" id="3.30.70.1170">
    <property type="entry name" value="Sun protein, domain 3"/>
    <property type="match status" value="1"/>
</dbReference>
<dbReference type="Gene3D" id="2.30.130.60">
    <property type="match status" value="1"/>
</dbReference>
<dbReference type="InterPro" id="IPR049560">
    <property type="entry name" value="MeTrfase_RsmB-F_NOP2_cat"/>
</dbReference>
<comment type="caution">
    <text evidence="8">The sequence shown here is derived from an EMBL/GenBank/DDBJ whole genome shotgun (WGS) entry which is preliminary data.</text>
</comment>
<dbReference type="Pfam" id="PF01189">
    <property type="entry name" value="Methyltr_RsmB-F"/>
    <property type="match status" value="1"/>
</dbReference>
<dbReference type="InterPro" id="IPR031341">
    <property type="entry name" value="Methyltr_RsmF_N"/>
</dbReference>
<dbReference type="Proteomes" id="UP001200145">
    <property type="component" value="Unassembled WGS sequence"/>
</dbReference>
<evidence type="ECO:0000256" key="4">
    <source>
        <dbReference type="ARBA" id="ARBA00022691"/>
    </source>
</evidence>
<evidence type="ECO:0000256" key="5">
    <source>
        <dbReference type="ARBA" id="ARBA00022884"/>
    </source>
</evidence>
<dbReference type="EMBL" id="JAKEVY010000001">
    <property type="protein sequence ID" value="MCF1713836.1"/>
    <property type="molecule type" value="Genomic_DNA"/>
</dbReference>
<dbReference type="InterPro" id="IPR001678">
    <property type="entry name" value="MeTrfase_RsmB-F_NOP2_dom"/>
</dbReference>
<protein>
    <submittedName>
        <fullName evidence="8">RNA methyltransferase</fullName>
    </submittedName>
</protein>
<comment type="similarity">
    <text evidence="6">Belongs to the class I-like SAM-binding methyltransferase superfamily. RsmB/NOP family.</text>
</comment>